<feature type="compositionally biased region" description="Basic residues" evidence="1">
    <location>
        <begin position="187"/>
        <end position="196"/>
    </location>
</feature>
<protein>
    <submittedName>
        <fullName evidence="2">Uncharacterized protein</fullName>
    </submittedName>
</protein>
<reference evidence="2 3" key="1">
    <citation type="journal article" date="2018" name="Evol. Lett.">
        <title>Horizontal gene cluster transfer increased hallucinogenic mushroom diversity.</title>
        <authorList>
            <person name="Reynolds H.T."/>
            <person name="Vijayakumar V."/>
            <person name="Gluck-Thaler E."/>
            <person name="Korotkin H.B."/>
            <person name="Matheny P.B."/>
            <person name="Slot J.C."/>
        </authorList>
    </citation>
    <scope>NUCLEOTIDE SEQUENCE [LARGE SCALE GENOMIC DNA]</scope>
    <source>
        <strain evidence="2 3">SRW20</strain>
    </source>
</reference>
<evidence type="ECO:0000313" key="3">
    <source>
        <dbReference type="Proteomes" id="UP000284706"/>
    </source>
</evidence>
<organism evidence="2 3">
    <name type="scientific">Gymnopilus dilepis</name>
    <dbReference type="NCBI Taxonomy" id="231916"/>
    <lineage>
        <taxon>Eukaryota</taxon>
        <taxon>Fungi</taxon>
        <taxon>Dikarya</taxon>
        <taxon>Basidiomycota</taxon>
        <taxon>Agaricomycotina</taxon>
        <taxon>Agaricomycetes</taxon>
        <taxon>Agaricomycetidae</taxon>
        <taxon>Agaricales</taxon>
        <taxon>Agaricineae</taxon>
        <taxon>Hymenogastraceae</taxon>
        <taxon>Gymnopilus</taxon>
    </lineage>
</organism>
<dbReference type="AlphaFoldDB" id="A0A409X197"/>
<feature type="region of interest" description="Disordered" evidence="1">
    <location>
        <begin position="48"/>
        <end position="69"/>
    </location>
</feature>
<evidence type="ECO:0000256" key="1">
    <source>
        <dbReference type="SAM" id="MobiDB-lite"/>
    </source>
</evidence>
<accession>A0A409X197</accession>
<gene>
    <name evidence="2" type="ORF">CVT26_003739</name>
</gene>
<evidence type="ECO:0000313" key="2">
    <source>
        <dbReference type="EMBL" id="PPQ84497.1"/>
    </source>
</evidence>
<feature type="region of interest" description="Disordered" evidence="1">
    <location>
        <begin position="161"/>
        <end position="213"/>
    </location>
</feature>
<dbReference type="InParanoid" id="A0A409X197"/>
<dbReference type="Proteomes" id="UP000284706">
    <property type="component" value="Unassembled WGS sequence"/>
</dbReference>
<name>A0A409X197_9AGAR</name>
<keyword evidence="3" id="KW-1185">Reference proteome</keyword>
<sequence length="246" mass="27260">MMDSTHSTRSSPRVASELPSRLANALPVSRASSLRSEDGRARLYSDVVSSRSPVRGGKVPGRVATGADGRVDDVPHGNDKCIFGYYYPKSGRTALDLDNRSDSEIPWTTVQRKSKSIKDPLSVIDVQLNAIYMSVQSLTEKDQEKVSKKLRKVLESIESHKAVQSDSQSRLGKESLPPSFKDMRPRKDGKHRHKDHAAHNGASQPSDRHTSMPSLVSAVEDQDGFIWALLSRKRLKLEGLRTADLM</sequence>
<proteinExistence type="predicted"/>
<feature type="compositionally biased region" description="Polar residues" evidence="1">
    <location>
        <begin position="1"/>
        <end position="13"/>
    </location>
</feature>
<dbReference type="EMBL" id="NHYE01004453">
    <property type="protein sequence ID" value="PPQ84497.1"/>
    <property type="molecule type" value="Genomic_DNA"/>
</dbReference>
<feature type="region of interest" description="Disordered" evidence="1">
    <location>
        <begin position="1"/>
        <end position="35"/>
    </location>
</feature>
<comment type="caution">
    <text evidence="2">The sequence shown here is derived from an EMBL/GenBank/DDBJ whole genome shotgun (WGS) entry which is preliminary data.</text>
</comment>